<feature type="compositionally biased region" description="Basic and acidic residues" evidence="1">
    <location>
        <begin position="14"/>
        <end position="38"/>
    </location>
</feature>
<comment type="caution">
    <text evidence="2">The sequence shown here is derived from an EMBL/GenBank/DDBJ whole genome shotgun (WGS) entry which is preliminary data.</text>
</comment>
<dbReference type="EMBL" id="JACEFO010001613">
    <property type="protein sequence ID" value="KAF8730838.1"/>
    <property type="molecule type" value="Genomic_DNA"/>
</dbReference>
<feature type="compositionally biased region" description="Polar residues" evidence="1">
    <location>
        <begin position="40"/>
        <end position="63"/>
    </location>
</feature>
<dbReference type="Pfam" id="PF21230">
    <property type="entry name" value="Nakanori"/>
    <property type="match status" value="1"/>
</dbReference>
<dbReference type="PANTHER" id="PTHR36482">
    <property type="entry name" value="OSJNBA0024J22.15 PROTEIN"/>
    <property type="match status" value="1"/>
</dbReference>
<dbReference type="Proteomes" id="UP000636709">
    <property type="component" value="Unassembled WGS sequence"/>
</dbReference>
<evidence type="ECO:0000313" key="2">
    <source>
        <dbReference type="EMBL" id="KAF8730838.1"/>
    </source>
</evidence>
<accession>A0A835KI36</accession>
<evidence type="ECO:0000256" key="1">
    <source>
        <dbReference type="SAM" id="MobiDB-lite"/>
    </source>
</evidence>
<dbReference type="Gene3D" id="2.60.270.50">
    <property type="match status" value="1"/>
</dbReference>
<name>A0A835KI36_9POAL</name>
<gene>
    <name evidence="2" type="ORF">HU200_016702</name>
</gene>
<dbReference type="InterPro" id="IPR049065">
    <property type="entry name" value="Nakanori"/>
</dbReference>
<sequence length="242" mass="27120">MEADRQKQPPQVLPKERSSVEHMAETMTKTDLDREPARASRSQSSQPVHSYTEAQSGATTQISLFPRDESGPRQTERVAAAKATAVNCFGAVVDDSKLNELVRYAGKNKTQEDRAREAWCAMNEDDKKVKAIEYVGALKTLYGNGQSTLCLVYNATGETLYYVAHRDWYGYINDSKEGYPAEIGNGQWGAFHHVHRQGEPSGSVGAVVYRGKRKDGQDQEYLLAWSTPWGFYYRNKVPCIKA</sequence>
<dbReference type="OrthoDB" id="2617878at2759"/>
<organism evidence="2 3">
    <name type="scientific">Digitaria exilis</name>
    <dbReference type="NCBI Taxonomy" id="1010633"/>
    <lineage>
        <taxon>Eukaryota</taxon>
        <taxon>Viridiplantae</taxon>
        <taxon>Streptophyta</taxon>
        <taxon>Embryophyta</taxon>
        <taxon>Tracheophyta</taxon>
        <taxon>Spermatophyta</taxon>
        <taxon>Magnoliopsida</taxon>
        <taxon>Liliopsida</taxon>
        <taxon>Poales</taxon>
        <taxon>Poaceae</taxon>
        <taxon>PACMAD clade</taxon>
        <taxon>Panicoideae</taxon>
        <taxon>Panicodae</taxon>
        <taxon>Paniceae</taxon>
        <taxon>Anthephorinae</taxon>
        <taxon>Digitaria</taxon>
    </lineage>
</organism>
<reference evidence="2" key="1">
    <citation type="submission" date="2020-07" db="EMBL/GenBank/DDBJ databases">
        <title>Genome sequence and genetic diversity analysis of an under-domesticated orphan crop, white fonio (Digitaria exilis).</title>
        <authorList>
            <person name="Bennetzen J.L."/>
            <person name="Chen S."/>
            <person name="Ma X."/>
            <person name="Wang X."/>
            <person name="Yssel A.E.J."/>
            <person name="Chaluvadi S.R."/>
            <person name="Johnson M."/>
            <person name="Gangashetty P."/>
            <person name="Hamidou F."/>
            <person name="Sanogo M.D."/>
            <person name="Zwaenepoel A."/>
            <person name="Wallace J."/>
            <person name="Van De Peer Y."/>
            <person name="Van Deynze A."/>
        </authorList>
    </citation>
    <scope>NUCLEOTIDE SEQUENCE</scope>
    <source>
        <tissue evidence="2">Leaves</tissue>
    </source>
</reference>
<feature type="region of interest" description="Disordered" evidence="1">
    <location>
        <begin position="1"/>
        <end position="71"/>
    </location>
</feature>
<dbReference type="PANTHER" id="PTHR36482:SF7">
    <property type="entry name" value="OS04G0308500 PROTEIN"/>
    <property type="match status" value="1"/>
</dbReference>
<proteinExistence type="predicted"/>
<protein>
    <submittedName>
        <fullName evidence="2">Uncharacterized protein</fullName>
    </submittedName>
</protein>
<keyword evidence="3" id="KW-1185">Reference proteome</keyword>
<dbReference type="InterPro" id="IPR053085">
    <property type="entry name" value="Jasmonate-induced_protein"/>
</dbReference>
<evidence type="ECO:0000313" key="3">
    <source>
        <dbReference type="Proteomes" id="UP000636709"/>
    </source>
</evidence>
<dbReference type="AlphaFoldDB" id="A0A835KI36"/>